<evidence type="ECO:0000313" key="2">
    <source>
        <dbReference type="EMBL" id="GAA4206685.1"/>
    </source>
</evidence>
<dbReference type="Pfam" id="PF13560">
    <property type="entry name" value="HTH_31"/>
    <property type="match status" value="1"/>
</dbReference>
<dbReference type="Proteomes" id="UP001501251">
    <property type="component" value="Unassembled WGS sequence"/>
</dbReference>
<dbReference type="SUPFAM" id="SSF47413">
    <property type="entry name" value="lambda repressor-like DNA-binding domains"/>
    <property type="match status" value="1"/>
</dbReference>
<organism evidence="2 3">
    <name type="scientific">Streptosporangium oxazolinicum</name>
    <dbReference type="NCBI Taxonomy" id="909287"/>
    <lineage>
        <taxon>Bacteria</taxon>
        <taxon>Bacillati</taxon>
        <taxon>Actinomycetota</taxon>
        <taxon>Actinomycetes</taxon>
        <taxon>Streptosporangiales</taxon>
        <taxon>Streptosporangiaceae</taxon>
        <taxon>Streptosporangium</taxon>
    </lineage>
</organism>
<comment type="caution">
    <text evidence="2">The sequence shown here is derived from an EMBL/GenBank/DDBJ whole genome shotgun (WGS) entry which is preliminary data.</text>
</comment>
<dbReference type="Gene3D" id="1.10.260.40">
    <property type="entry name" value="lambda repressor-like DNA-binding domains"/>
    <property type="match status" value="1"/>
</dbReference>
<dbReference type="InterPro" id="IPR010982">
    <property type="entry name" value="Lambda_DNA-bd_dom_sf"/>
</dbReference>
<dbReference type="Pfam" id="PF19054">
    <property type="entry name" value="DUF5753"/>
    <property type="match status" value="1"/>
</dbReference>
<gene>
    <name evidence="2" type="ORF">GCM10022252_69210</name>
</gene>
<sequence length="274" mass="31032">MPRKKRDMSNTPEERLGQELRRLRESLGWSQDDLAAKIQFSSAMVGFLERAERAPKEDFFLRCEAALGAVGKLMPLLAQCEKTSPRWFRPWTKIEAEARVLRMWEPLVMPGLLQTPDYARAVLRCEPGVSEREVEELVTARIQRRKIFDRATPPMVSVVIDEGVLYRPVGGREVMYHQLEHLLELMARPYLTVQVVPVSIGATTGLSGAFALAQIAGQRDAAYLDSPINGQVTDRADEVHAVTLKYDAVRAWAHPLHVSEQVIREMKVKYEPQG</sequence>
<protein>
    <submittedName>
        <fullName evidence="2">Helix-turn-helix transcriptional regulator</fullName>
    </submittedName>
</protein>
<proteinExistence type="predicted"/>
<dbReference type="SMART" id="SM00530">
    <property type="entry name" value="HTH_XRE"/>
    <property type="match status" value="1"/>
</dbReference>
<evidence type="ECO:0000313" key="3">
    <source>
        <dbReference type="Proteomes" id="UP001501251"/>
    </source>
</evidence>
<dbReference type="InterPro" id="IPR001387">
    <property type="entry name" value="Cro/C1-type_HTH"/>
</dbReference>
<name>A0ABP8BH21_9ACTN</name>
<dbReference type="PROSITE" id="PS50943">
    <property type="entry name" value="HTH_CROC1"/>
    <property type="match status" value="1"/>
</dbReference>
<reference evidence="3" key="1">
    <citation type="journal article" date="2019" name="Int. J. Syst. Evol. Microbiol.">
        <title>The Global Catalogue of Microorganisms (GCM) 10K type strain sequencing project: providing services to taxonomists for standard genome sequencing and annotation.</title>
        <authorList>
            <consortium name="The Broad Institute Genomics Platform"/>
            <consortium name="The Broad Institute Genome Sequencing Center for Infectious Disease"/>
            <person name="Wu L."/>
            <person name="Ma J."/>
        </authorList>
    </citation>
    <scope>NUCLEOTIDE SEQUENCE [LARGE SCALE GENOMIC DNA]</scope>
    <source>
        <strain evidence="3">JCM 17388</strain>
    </source>
</reference>
<dbReference type="CDD" id="cd00093">
    <property type="entry name" value="HTH_XRE"/>
    <property type="match status" value="1"/>
</dbReference>
<evidence type="ECO:0000259" key="1">
    <source>
        <dbReference type="PROSITE" id="PS50943"/>
    </source>
</evidence>
<feature type="domain" description="HTH cro/C1-type" evidence="1">
    <location>
        <begin position="20"/>
        <end position="73"/>
    </location>
</feature>
<accession>A0ABP8BH21</accession>
<dbReference type="InterPro" id="IPR043917">
    <property type="entry name" value="DUF5753"/>
</dbReference>
<keyword evidence="3" id="KW-1185">Reference proteome</keyword>
<dbReference type="EMBL" id="BAABAQ010000016">
    <property type="protein sequence ID" value="GAA4206685.1"/>
    <property type="molecule type" value="Genomic_DNA"/>
</dbReference>
<dbReference type="RefSeq" id="WP_344922432.1">
    <property type="nucleotide sequence ID" value="NZ_BAABAQ010000016.1"/>
</dbReference>